<evidence type="ECO:0000313" key="1">
    <source>
        <dbReference type="EMBL" id="ROZ63836.1"/>
    </source>
</evidence>
<proteinExistence type="predicted"/>
<comment type="caution">
    <text evidence="1">The sequence shown here is derived from an EMBL/GenBank/DDBJ whole genome shotgun (WGS) entry which is preliminary data.</text>
</comment>
<name>A0A3N3ZRE6_9MICC</name>
<dbReference type="Proteomes" id="UP000270616">
    <property type="component" value="Unassembled WGS sequence"/>
</dbReference>
<keyword evidence="2" id="KW-1185">Reference proteome</keyword>
<dbReference type="OrthoDB" id="9945402at2"/>
<dbReference type="AlphaFoldDB" id="A0A3N3ZRE6"/>
<organism evidence="1 2">
    <name type="scientific">Kocuria soli</name>
    <dbReference type="NCBI Taxonomy" id="2485125"/>
    <lineage>
        <taxon>Bacteria</taxon>
        <taxon>Bacillati</taxon>
        <taxon>Actinomycetota</taxon>
        <taxon>Actinomycetes</taxon>
        <taxon>Micrococcales</taxon>
        <taxon>Micrococcaceae</taxon>
        <taxon>Kocuria</taxon>
    </lineage>
</organism>
<sequence length="284" mass="30274">MSTSALTAAHTAAALGLAPLPADIRHAADEKQQITTRRDEVHQAGQTAQVDYERALADGDTAKAATAWAKVQSLRLDQIGPVFSRLTAAADAHAQAAAEAHLVMIAPAAREAFNKHAEAFTAAYDELGGSRLSPAQLIRNERSAQLWRDLTAAAEALDAHAVVIDAAAEAGAGLDTTDRRDEAVDTMTRYASGLAHGWALSAVDQGSANEWMRTGDLAPIARWLRILHAQGRHGRPVIQALDPDEQRHEIAQLRSIAQAWGNGAGGNLASIAQYAPHFWAQQKN</sequence>
<dbReference type="EMBL" id="RKMF01000005">
    <property type="protein sequence ID" value="ROZ63836.1"/>
    <property type="molecule type" value="Genomic_DNA"/>
</dbReference>
<dbReference type="RefSeq" id="WP_123824830.1">
    <property type="nucleotide sequence ID" value="NZ_RKMF01000005.1"/>
</dbReference>
<reference evidence="1 2" key="1">
    <citation type="submission" date="2018-10" db="EMBL/GenBank/DDBJ databases">
        <title>Kocuria sp. M5W7-7, whole genome shotgun sequence.</title>
        <authorList>
            <person name="Tuo L."/>
        </authorList>
    </citation>
    <scope>NUCLEOTIDE SEQUENCE [LARGE SCALE GENOMIC DNA]</scope>
    <source>
        <strain evidence="1 2">M5W7-7</strain>
    </source>
</reference>
<gene>
    <name evidence="1" type="ORF">EDL96_05740</name>
</gene>
<evidence type="ECO:0000313" key="2">
    <source>
        <dbReference type="Proteomes" id="UP000270616"/>
    </source>
</evidence>
<protein>
    <submittedName>
        <fullName evidence="1">Uncharacterized protein</fullName>
    </submittedName>
</protein>
<accession>A0A3N3ZRE6</accession>